<name>A0A803M6N0_CHEQI</name>
<feature type="region of interest" description="Disordered" evidence="1">
    <location>
        <begin position="295"/>
        <end position="364"/>
    </location>
</feature>
<dbReference type="RefSeq" id="XP_021746733.1">
    <property type="nucleotide sequence ID" value="XM_021891041.1"/>
</dbReference>
<organism evidence="3 4">
    <name type="scientific">Chenopodium quinoa</name>
    <name type="common">Quinoa</name>
    <dbReference type="NCBI Taxonomy" id="63459"/>
    <lineage>
        <taxon>Eukaryota</taxon>
        <taxon>Viridiplantae</taxon>
        <taxon>Streptophyta</taxon>
        <taxon>Embryophyta</taxon>
        <taxon>Tracheophyta</taxon>
        <taxon>Spermatophyta</taxon>
        <taxon>Magnoliopsida</taxon>
        <taxon>eudicotyledons</taxon>
        <taxon>Gunneridae</taxon>
        <taxon>Pentapetalae</taxon>
        <taxon>Caryophyllales</taxon>
        <taxon>Chenopodiaceae</taxon>
        <taxon>Chenopodioideae</taxon>
        <taxon>Atripliceae</taxon>
        <taxon>Chenopodium</taxon>
    </lineage>
</organism>
<dbReference type="PANTHER" id="PTHR33414:SF2">
    <property type="entry name" value="PROTEIN PLASTID MOVEMENT IMPAIRED 1"/>
    <property type="match status" value="1"/>
</dbReference>
<protein>
    <recommendedName>
        <fullName evidence="2">C2 NT-type domain-containing protein</fullName>
    </recommendedName>
</protein>
<feature type="region of interest" description="Disordered" evidence="1">
    <location>
        <begin position="30"/>
        <end position="109"/>
    </location>
</feature>
<dbReference type="Gramene" id="AUR62024103-RA">
    <property type="protein sequence ID" value="AUR62024103-RA:cds"/>
    <property type="gene ID" value="AUR62024103"/>
</dbReference>
<dbReference type="KEGG" id="cqi:110712574"/>
<dbReference type="InterPro" id="IPR048972">
    <property type="entry name" value="PMI1_PMIR1-2_C"/>
</dbReference>
<reference evidence="3" key="1">
    <citation type="journal article" date="2017" name="Nature">
        <title>The genome of Chenopodium quinoa.</title>
        <authorList>
            <person name="Jarvis D.E."/>
            <person name="Ho Y.S."/>
            <person name="Lightfoot D.J."/>
            <person name="Schmoeckel S.M."/>
            <person name="Li B."/>
            <person name="Borm T.J.A."/>
            <person name="Ohyanagi H."/>
            <person name="Mineta K."/>
            <person name="Michell C.T."/>
            <person name="Saber N."/>
            <person name="Kharbatia N.M."/>
            <person name="Rupper R.R."/>
            <person name="Sharp A.R."/>
            <person name="Dally N."/>
            <person name="Boughton B.A."/>
            <person name="Woo Y.H."/>
            <person name="Gao G."/>
            <person name="Schijlen E.G.W.M."/>
            <person name="Guo X."/>
            <person name="Momin A.A."/>
            <person name="Negrao S."/>
            <person name="Al-Babili S."/>
            <person name="Gehring C."/>
            <person name="Roessner U."/>
            <person name="Jung C."/>
            <person name="Murphy K."/>
            <person name="Arold S.T."/>
            <person name="Gojobori T."/>
            <person name="van der Linden C.G."/>
            <person name="van Loo E.N."/>
            <person name="Jellen E.N."/>
            <person name="Maughan P.J."/>
            <person name="Tester M."/>
        </authorList>
    </citation>
    <scope>NUCLEOTIDE SEQUENCE [LARGE SCALE GENOMIC DNA]</scope>
    <source>
        <strain evidence="3">cv. PI 614886</strain>
    </source>
</reference>
<dbReference type="Pfam" id="PF21745">
    <property type="entry name" value="PMI1_PMIR1-2_C"/>
    <property type="match status" value="1"/>
</dbReference>
<feature type="compositionally biased region" description="Polar residues" evidence="1">
    <location>
        <begin position="323"/>
        <end position="333"/>
    </location>
</feature>
<dbReference type="PROSITE" id="PS51840">
    <property type="entry name" value="C2_NT"/>
    <property type="match status" value="1"/>
</dbReference>
<dbReference type="GeneID" id="110712574"/>
<evidence type="ECO:0000259" key="2">
    <source>
        <dbReference type="PROSITE" id="PS51840"/>
    </source>
</evidence>
<dbReference type="InterPro" id="IPR019448">
    <property type="entry name" value="NT-C2"/>
</dbReference>
<keyword evidence="4" id="KW-1185">Reference proteome</keyword>
<sequence length="854" mass="94295">MAASESNTKLLEELEELSQTLYQSHITATRRTASLVLPRSSAPSVPTADEADTAANEDSKPSVRTRARRMSLSPWRSRAKEDPADENEQQKKEKESEVKLFDHEDTSSTDKKGIWKWKPMRALSHIGMQKLSCLFSVEVVTAQGLPASMNGLRLSVCVRKKETKDGAVNTMPSRVSQGAADFEETLFVKCHVYWAQVGDKQQLKFEPRPFLIYLFAIDAAELDFGRSSVDLSRLIQDSLEKNAEGSRIRQWDTSFDLSGKAKGGQLLLKLAFQIMEKDGGTGLFSQLEGGLKPGKAKASSTFGRKQSKSSFSIPSPKLSSRSEVWTPSRTGTADFQGIDDLNLDEPAPEPEPQKPKEEESGIEEVDLPDFEVVDKGVEIQNTDETNEDEELTEKAEIGSSTGEVVKEVVHDHVHLTRLTELDSIAQQIKALESMMGEENADQSNENEEETYDAEKLDADEENVTMEFLQMLEDEEAVNDYKQLQNKMPTASKTKETADDAESISVFLPDLGKGLGCVVQTRNGGFLTATNPFNIEVSKTDTPKLAMQISRPFVITSDKSINGFEIFQRMAAIGVEQLSSEVLSLMPIEELMGKTAEQVAFEGIASTIISGRKKEGASSSAARTLATIKQIASALGTGRKERITTGLWNVNEDPLTADEILAFSMQKIEAMAIDALKIQAEIAEEEAPFEVSPLGARGLISGQKDQNHPLASAVPLDDWMKDNKLEESETITLLMVVQLRDPLRRYEAVGGPAIVLIHATPEAKQEKNEQIKFRVASLHVGGMKVQTGQKKSAWDTEKQRLTAIQWLIAYNMGKAAKKGKSPSSKGQDLLWSISSRIVADMWLKSIRNPDVKFTK</sequence>
<dbReference type="InterPro" id="IPR039614">
    <property type="entry name" value="PMI1-like"/>
</dbReference>
<dbReference type="EnsemblPlants" id="AUR62024103-RA">
    <property type="protein sequence ID" value="AUR62024103-RA:cds"/>
    <property type="gene ID" value="AUR62024103"/>
</dbReference>
<dbReference type="AlphaFoldDB" id="A0A803M6N0"/>
<feature type="compositionally biased region" description="Basic and acidic residues" evidence="1">
    <location>
        <begin position="78"/>
        <end position="109"/>
    </location>
</feature>
<evidence type="ECO:0000313" key="3">
    <source>
        <dbReference type="EnsemblPlants" id="AUR62024103-RA:cds"/>
    </source>
</evidence>
<dbReference type="OrthoDB" id="656546at2759"/>
<evidence type="ECO:0000256" key="1">
    <source>
        <dbReference type="SAM" id="MobiDB-lite"/>
    </source>
</evidence>
<gene>
    <name evidence="3" type="primary">LOC110712574</name>
</gene>
<feature type="domain" description="C2 NT-type" evidence="2">
    <location>
        <begin position="123"/>
        <end position="276"/>
    </location>
</feature>
<dbReference type="OMA" id="IKGVHMS"/>
<dbReference type="PANTHER" id="PTHR33414">
    <property type="entry name" value="PROTEIN PLASTID MOVEMENT IMPAIRED 1-RELATED 1"/>
    <property type="match status" value="1"/>
</dbReference>
<feature type="compositionally biased region" description="Low complexity" evidence="1">
    <location>
        <begin position="308"/>
        <end position="322"/>
    </location>
</feature>
<dbReference type="Pfam" id="PF10358">
    <property type="entry name" value="NT-C2"/>
    <property type="match status" value="1"/>
</dbReference>
<reference evidence="3" key="2">
    <citation type="submission" date="2021-03" db="UniProtKB">
        <authorList>
            <consortium name="EnsemblPlants"/>
        </authorList>
    </citation>
    <scope>IDENTIFICATION</scope>
</reference>
<evidence type="ECO:0000313" key="4">
    <source>
        <dbReference type="Proteomes" id="UP000596660"/>
    </source>
</evidence>
<proteinExistence type="predicted"/>
<accession>A0A803M6N0</accession>
<dbReference type="Proteomes" id="UP000596660">
    <property type="component" value="Unplaced"/>
</dbReference>